<sequence>MDFFGAQQHARSLSKRLVILFILAVLCLVLITQALLWVTLQALSQGRDAGQGAVTLAYDPVLFAGSAVAIITVIALASLYKIVSLRGGGRRVAEALGGRLLIADNGSFNEQRLLNIVEEMAIASGMPVPPVYVLDEAGINAFAAGYTPADAVIGVTRGALDTLSRDELQGVIAHEFSHILHGDMRLNIRLMGLLHGILVIGMLGYYLLRSARFQRRGNNTAAIVVIGLGLGIIGAVGVFFGKLIKAAVSRQREFLADASAVQYTRNPDGIASALKHIAAHQNGSLLDNPAAEEISHSLFGAGSRLNLQGLFATHPPLERRIRRLDPDWNGEYIPSEPRPASSASSSKQADANRQSTLAQVILTLPVAMQRIGNPDKNDLQRAGQLHQQIPVAMLAAARTPFGARAIVYLLLLEEAAECRAEQWRVLERQADPAVLVELEKLLQESPLLSTELRLPVLNVALSALRQLSENQYHILRDNIEALSRLDSKPRLSRWLVRKLLVSHLDGQFSGGVPEYPVDGSLALTAVRAELAVVLSLLAYLGGRQATEAFNAAARELAVTGVDAVAADSLSLEQLDKATDRLAQLNVEAKQTLLRAALLCVHQDGQINQAERDLLATLAEILQVPLPASWH</sequence>
<dbReference type="Gene3D" id="1.10.3680.10">
    <property type="entry name" value="TerB-like"/>
    <property type="match status" value="1"/>
</dbReference>
<feature type="transmembrane region" description="Helical" evidence="12">
    <location>
        <begin position="220"/>
        <end position="244"/>
    </location>
</feature>
<evidence type="ECO:0000256" key="9">
    <source>
        <dbReference type="ARBA" id="ARBA00023049"/>
    </source>
</evidence>
<keyword evidence="5" id="KW-0479">Metal-binding</keyword>
<evidence type="ECO:0000256" key="11">
    <source>
        <dbReference type="SAM" id="MobiDB-lite"/>
    </source>
</evidence>
<dbReference type="CDD" id="cd07177">
    <property type="entry name" value="terB_like"/>
    <property type="match status" value="1"/>
</dbReference>
<accession>A0A0S2KE55</accession>
<dbReference type="InterPro" id="IPR001915">
    <property type="entry name" value="Peptidase_M48"/>
</dbReference>
<dbReference type="InterPro" id="IPR029024">
    <property type="entry name" value="TerB-like"/>
</dbReference>
<keyword evidence="8 12" id="KW-1133">Transmembrane helix</keyword>
<feature type="domain" description="Peptidase M48" evidence="13">
    <location>
        <begin position="109"/>
        <end position="325"/>
    </location>
</feature>
<evidence type="ECO:0000259" key="13">
    <source>
        <dbReference type="Pfam" id="PF01435"/>
    </source>
</evidence>
<keyword evidence="14" id="KW-0346">Stress response</keyword>
<keyword evidence="2" id="KW-1003">Cell membrane</keyword>
<evidence type="ECO:0000256" key="8">
    <source>
        <dbReference type="ARBA" id="ARBA00022989"/>
    </source>
</evidence>
<gene>
    <name evidence="14" type="ORF">PS2015_1605</name>
</gene>
<name>A0A0S2KE55_9GAMM</name>
<feature type="transmembrane region" description="Helical" evidence="12">
    <location>
        <begin position="17"/>
        <end position="40"/>
    </location>
</feature>
<dbReference type="SUPFAM" id="SSF158682">
    <property type="entry name" value="TerB-like"/>
    <property type="match status" value="1"/>
</dbReference>
<dbReference type="AlphaFoldDB" id="A0A0S2KE55"/>
<keyword evidence="6" id="KW-0378">Hydrolase</keyword>
<proteinExistence type="predicted"/>
<protein>
    <submittedName>
        <fullName evidence="14">Heat shock protein HtpX</fullName>
    </submittedName>
</protein>
<feature type="transmembrane region" description="Helical" evidence="12">
    <location>
        <begin position="60"/>
        <end position="80"/>
    </location>
</feature>
<keyword evidence="3" id="KW-0645">Protease</keyword>
<dbReference type="PATRIC" id="fig|1249552.3.peg.1610"/>
<keyword evidence="10 12" id="KW-0472">Membrane</keyword>
<evidence type="ECO:0000313" key="15">
    <source>
        <dbReference type="Proteomes" id="UP000065641"/>
    </source>
</evidence>
<dbReference type="RefSeq" id="WP_058021714.1">
    <property type="nucleotide sequence ID" value="NZ_CP013189.1"/>
</dbReference>
<dbReference type="CDD" id="cd07340">
    <property type="entry name" value="M48B_Htpx_like"/>
    <property type="match status" value="1"/>
</dbReference>
<dbReference type="Pfam" id="PF01435">
    <property type="entry name" value="Peptidase_M48"/>
    <property type="match status" value="1"/>
</dbReference>
<evidence type="ECO:0000256" key="2">
    <source>
        <dbReference type="ARBA" id="ARBA00022475"/>
    </source>
</evidence>
<dbReference type="GO" id="GO:0004222">
    <property type="term" value="F:metalloendopeptidase activity"/>
    <property type="evidence" value="ECO:0007669"/>
    <property type="project" value="InterPro"/>
</dbReference>
<dbReference type="GO" id="GO:0006508">
    <property type="term" value="P:proteolysis"/>
    <property type="evidence" value="ECO:0007669"/>
    <property type="project" value="UniProtKB-KW"/>
</dbReference>
<dbReference type="GO" id="GO:0046872">
    <property type="term" value="F:metal ion binding"/>
    <property type="evidence" value="ECO:0007669"/>
    <property type="project" value="UniProtKB-KW"/>
</dbReference>
<dbReference type="Proteomes" id="UP000065641">
    <property type="component" value="Chromosome"/>
</dbReference>
<evidence type="ECO:0000256" key="5">
    <source>
        <dbReference type="ARBA" id="ARBA00022723"/>
    </source>
</evidence>
<feature type="region of interest" description="Disordered" evidence="11">
    <location>
        <begin position="328"/>
        <end position="350"/>
    </location>
</feature>
<organism evidence="14 15">
    <name type="scientific">Pseudohongiella spirulinae</name>
    <dbReference type="NCBI Taxonomy" id="1249552"/>
    <lineage>
        <taxon>Bacteria</taxon>
        <taxon>Pseudomonadati</taxon>
        <taxon>Pseudomonadota</taxon>
        <taxon>Gammaproteobacteria</taxon>
        <taxon>Pseudomonadales</taxon>
        <taxon>Pseudohongiellaceae</taxon>
        <taxon>Pseudohongiella</taxon>
    </lineage>
</organism>
<dbReference type="EMBL" id="CP013189">
    <property type="protein sequence ID" value="ALO46258.1"/>
    <property type="molecule type" value="Genomic_DNA"/>
</dbReference>
<evidence type="ECO:0000256" key="7">
    <source>
        <dbReference type="ARBA" id="ARBA00022833"/>
    </source>
</evidence>
<feature type="transmembrane region" description="Helical" evidence="12">
    <location>
        <begin position="190"/>
        <end position="208"/>
    </location>
</feature>
<evidence type="ECO:0000256" key="12">
    <source>
        <dbReference type="SAM" id="Phobius"/>
    </source>
</evidence>
<evidence type="ECO:0000256" key="4">
    <source>
        <dbReference type="ARBA" id="ARBA00022692"/>
    </source>
</evidence>
<dbReference type="InterPro" id="IPR050083">
    <property type="entry name" value="HtpX_protease"/>
</dbReference>
<dbReference type="Gene3D" id="3.30.2010.10">
    <property type="entry name" value="Metalloproteases ('zincins'), catalytic domain"/>
    <property type="match status" value="1"/>
</dbReference>
<keyword evidence="9" id="KW-0482">Metalloprotease</keyword>
<comment type="cofactor">
    <cofactor evidence="1">
        <name>Zn(2+)</name>
        <dbReference type="ChEBI" id="CHEBI:29105"/>
    </cofactor>
</comment>
<keyword evidence="7" id="KW-0862">Zinc</keyword>
<evidence type="ECO:0000313" key="14">
    <source>
        <dbReference type="EMBL" id="ALO46258.1"/>
    </source>
</evidence>
<reference evidence="14 15" key="1">
    <citation type="submission" date="2015-11" db="EMBL/GenBank/DDBJ databases">
        <authorList>
            <person name="Zhang Y."/>
            <person name="Guo Z."/>
        </authorList>
    </citation>
    <scope>NUCLEOTIDE SEQUENCE [LARGE SCALE GENOMIC DNA]</scope>
    <source>
        <strain evidence="14 15">KCTC 32221</strain>
    </source>
</reference>
<dbReference type="STRING" id="1249552.PS2015_1605"/>
<keyword evidence="15" id="KW-1185">Reference proteome</keyword>
<dbReference type="KEGG" id="pspi:PS2015_1605"/>
<evidence type="ECO:0000256" key="10">
    <source>
        <dbReference type="ARBA" id="ARBA00023136"/>
    </source>
</evidence>
<evidence type="ECO:0000256" key="1">
    <source>
        <dbReference type="ARBA" id="ARBA00001947"/>
    </source>
</evidence>
<dbReference type="PANTHER" id="PTHR43221:SF2">
    <property type="entry name" value="PROTEASE HTPX HOMOLOG"/>
    <property type="match status" value="1"/>
</dbReference>
<dbReference type="PANTHER" id="PTHR43221">
    <property type="entry name" value="PROTEASE HTPX"/>
    <property type="match status" value="1"/>
</dbReference>
<evidence type="ECO:0000256" key="6">
    <source>
        <dbReference type="ARBA" id="ARBA00022801"/>
    </source>
</evidence>
<dbReference type="OrthoDB" id="15218at2"/>
<keyword evidence="4 12" id="KW-0812">Transmembrane</keyword>
<evidence type="ECO:0000256" key="3">
    <source>
        <dbReference type="ARBA" id="ARBA00022670"/>
    </source>
</evidence>